<keyword evidence="6 16" id="KW-0418">Kinase</keyword>
<feature type="active site" description="Tele-hemiaminal-histidine intermediate" evidence="11">
    <location>
        <position position="219"/>
    </location>
</feature>
<dbReference type="NCBIfam" id="TIGR02361">
    <property type="entry name" value="dak_ATP"/>
    <property type="match status" value="1"/>
</dbReference>
<dbReference type="Pfam" id="PF02734">
    <property type="entry name" value="Dak2"/>
    <property type="match status" value="1"/>
</dbReference>
<evidence type="ECO:0000313" key="17">
    <source>
        <dbReference type="Proteomes" id="UP000572817"/>
    </source>
</evidence>
<evidence type="ECO:0000256" key="5">
    <source>
        <dbReference type="ARBA" id="ARBA00022741"/>
    </source>
</evidence>
<feature type="region of interest" description="Disordered" evidence="13">
    <location>
        <begin position="346"/>
        <end position="383"/>
    </location>
</feature>
<evidence type="ECO:0000256" key="12">
    <source>
        <dbReference type="PIRSR" id="PIRSR612734-2"/>
    </source>
</evidence>
<evidence type="ECO:0000256" key="4">
    <source>
        <dbReference type="ARBA" id="ARBA00022679"/>
    </source>
</evidence>
<dbReference type="Gene3D" id="1.25.40.340">
    <property type="match status" value="1"/>
</dbReference>
<evidence type="ECO:0000256" key="1">
    <source>
        <dbReference type="ARBA" id="ARBA00003264"/>
    </source>
</evidence>
<dbReference type="InterPro" id="IPR012734">
    <property type="entry name" value="DhaK_ATP"/>
</dbReference>
<comment type="function">
    <text evidence="1">Catalyzes both the phosphorylation of dihydroxyacetone and of glyceraldehyde.</text>
</comment>
<dbReference type="GO" id="GO:0050354">
    <property type="term" value="F:triokinase activity"/>
    <property type="evidence" value="ECO:0007669"/>
    <property type="project" value="UniProtKB-EC"/>
</dbReference>
<feature type="binding site" evidence="12">
    <location>
        <begin position="54"/>
        <end position="57"/>
    </location>
    <ligand>
        <name>substrate</name>
    </ligand>
</feature>
<dbReference type="PROSITE" id="PS51481">
    <property type="entry name" value="DHAK"/>
    <property type="match status" value="1"/>
</dbReference>
<dbReference type="FunFam" id="3.40.50.10440:FF:000001">
    <property type="entry name" value="Dihydroxyacetone kinase, DhaK subunit"/>
    <property type="match status" value="1"/>
</dbReference>
<keyword evidence="5" id="KW-0547">Nucleotide-binding</keyword>
<dbReference type="FunFam" id="3.30.1180.20:FF:000001">
    <property type="entry name" value="Dihydroxyacetone kinase 1"/>
    <property type="match status" value="1"/>
</dbReference>
<dbReference type="PROSITE" id="PS51480">
    <property type="entry name" value="DHAL"/>
    <property type="match status" value="1"/>
</dbReference>
<dbReference type="SUPFAM" id="SSF101473">
    <property type="entry name" value="DhaL-like"/>
    <property type="match status" value="1"/>
</dbReference>
<evidence type="ECO:0000313" key="16">
    <source>
        <dbReference type="EMBL" id="KAF4308085.1"/>
    </source>
</evidence>
<comment type="catalytic activity">
    <reaction evidence="10">
        <text>dihydroxyacetone + ATP = dihydroxyacetone phosphate + ADP + H(+)</text>
        <dbReference type="Rhea" id="RHEA:15773"/>
        <dbReference type="ChEBI" id="CHEBI:15378"/>
        <dbReference type="ChEBI" id="CHEBI:16016"/>
        <dbReference type="ChEBI" id="CHEBI:30616"/>
        <dbReference type="ChEBI" id="CHEBI:57642"/>
        <dbReference type="ChEBI" id="CHEBI:456216"/>
        <dbReference type="EC" id="2.7.1.29"/>
    </reaction>
</comment>
<evidence type="ECO:0000259" key="14">
    <source>
        <dbReference type="PROSITE" id="PS51480"/>
    </source>
</evidence>
<accession>A0A8H4IV69</accession>
<gene>
    <name evidence="16" type="ORF">GTA08_BOTSDO04147</name>
</gene>
<evidence type="ECO:0000256" key="7">
    <source>
        <dbReference type="ARBA" id="ARBA00022798"/>
    </source>
</evidence>
<feature type="domain" description="DhaK" evidence="15">
    <location>
        <begin position="9"/>
        <end position="348"/>
    </location>
</feature>
<dbReference type="PANTHER" id="PTHR28629">
    <property type="entry name" value="TRIOKINASE/FMN CYCLASE"/>
    <property type="match status" value="1"/>
</dbReference>
<sequence>MSTKHFFPDTEGVVLRALDSIVARNPHLEHDRASRVVFSRTHPPSKVTIISGGGSGHEPAWAGYVGDGMLTASVAGEVFASPSTKQVMAAIRNVPSDAGVILCITNYTGDRLHFGLAREKTHAMGQKIAQIPLTDDVALGRKKSELLGRRGLAGNVLVLKLLGAAAHESWKFDECWKLGTEVNGQLATIGTSLDHCHIPGRTHHETIDHDACVLGMGIHNEPGLRKISPMPSPADLIKEMLLYVLDPNDSDRAFVKFDPKDEIALLINNFGGLSNLELEALTQIALEQLEQDWKIKPCRIYSGMFETSLNGPGFSLTLGNLSNVATAVDKPVSELLRLLDAPTSAPAWPRSGYGQPVEVSKESAERREKAQAQAEESSLNVKGPEAPPSLLHALRTACSAALTAEPDITKYDIQMGDGDCGEAVAGVSKALLASMKAAPFITKVPSLFDCLDSINGTLEDMGGSLGAILSILLTAFAGNLQRAAGSQSSFNLDVTSIGDAAGEALDALKAYTGARQGDRTVMDTLIPWCESLRETRDVGKALLAAEEGAKKTAAMKPKFGRATYVGDVKEGESMPPDPGAFAVAVFLRGLVEGGGWA</sequence>
<evidence type="ECO:0000256" key="2">
    <source>
        <dbReference type="ARBA" id="ARBA00004778"/>
    </source>
</evidence>
<protein>
    <submittedName>
        <fullName evidence="16">Dak kinase</fullName>
    </submittedName>
</protein>
<evidence type="ECO:0000256" key="8">
    <source>
        <dbReference type="ARBA" id="ARBA00022840"/>
    </source>
</evidence>
<dbReference type="GO" id="GO:0005829">
    <property type="term" value="C:cytosol"/>
    <property type="evidence" value="ECO:0007669"/>
    <property type="project" value="TreeGrafter"/>
</dbReference>
<comment type="similarity">
    <text evidence="3">Belongs to the dihydroxyacetone kinase (DAK) family.</text>
</comment>
<dbReference type="UniPathway" id="UPA00617">
    <property type="reaction ID" value="UER00669"/>
</dbReference>
<dbReference type="InterPro" id="IPR050861">
    <property type="entry name" value="Dihydroxyacetone_Kinase"/>
</dbReference>
<name>A0A8H4IV69_9PEZI</name>
<dbReference type="Pfam" id="PF02733">
    <property type="entry name" value="Dak1"/>
    <property type="match status" value="1"/>
</dbReference>
<dbReference type="Proteomes" id="UP000572817">
    <property type="component" value="Unassembled WGS sequence"/>
</dbReference>
<feature type="domain" description="DhaL" evidence="14">
    <location>
        <begin position="388"/>
        <end position="592"/>
    </location>
</feature>
<evidence type="ECO:0000256" key="10">
    <source>
        <dbReference type="ARBA" id="ARBA00048898"/>
    </source>
</evidence>
<feature type="compositionally biased region" description="Basic and acidic residues" evidence="13">
    <location>
        <begin position="359"/>
        <end position="370"/>
    </location>
</feature>
<dbReference type="GO" id="GO:0004371">
    <property type="term" value="F:glycerone kinase activity"/>
    <property type="evidence" value="ECO:0007669"/>
    <property type="project" value="UniProtKB-EC"/>
</dbReference>
<organism evidence="16 17">
    <name type="scientific">Botryosphaeria dothidea</name>
    <dbReference type="NCBI Taxonomy" id="55169"/>
    <lineage>
        <taxon>Eukaryota</taxon>
        <taxon>Fungi</taxon>
        <taxon>Dikarya</taxon>
        <taxon>Ascomycota</taxon>
        <taxon>Pezizomycotina</taxon>
        <taxon>Dothideomycetes</taxon>
        <taxon>Dothideomycetes incertae sedis</taxon>
        <taxon>Botryosphaeriales</taxon>
        <taxon>Botryosphaeriaceae</taxon>
        <taxon>Botryosphaeria</taxon>
    </lineage>
</organism>
<dbReference type="InterPro" id="IPR004006">
    <property type="entry name" value="DhaK_dom"/>
</dbReference>
<feature type="binding site" evidence="12">
    <location>
        <position position="110"/>
    </location>
    <ligand>
        <name>substrate</name>
    </ligand>
</feature>
<evidence type="ECO:0000256" key="6">
    <source>
        <dbReference type="ARBA" id="ARBA00022777"/>
    </source>
</evidence>
<reference evidence="16" key="1">
    <citation type="submission" date="2020-04" db="EMBL/GenBank/DDBJ databases">
        <title>Genome Assembly and Annotation of Botryosphaeria dothidea sdau 11-99, a Latent Pathogen of Apple Fruit Ring Rot in China.</title>
        <authorList>
            <person name="Yu C."/>
            <person name="Diao Y."/>
            <person name="Lu Q."/>
            <person name="Zhao J."/>
            <person name="Cui S."/>
            <person name="Peng C."/>
            <person name="He B."/>
            <person name="Liu H."/>
        </authorList>
    </citation>
    <scope>NUCLEOTIDE SEQUENCE [LARGE SCALE GENOMIC DNA]</scope>
    <source>
        <strain evidence="16">Sdau11-99</strain>
    </source>
</reference>
<dbReference type="GO" id="GO:0005524">
    <property type="term" value="F:ATP binding"/>
    <property type="evidence" value="ECO:0007669"/>
    <property type="project" value="UniProtKB-KW"/>
</dbReference>
<dbReference type="AlphaFoldDB" id="A0A8H4IV69"/>
<comment type="catalytic activity">
    <reaction evidence="9">
        <text>D-glyceraldehyde + ATP = D-glyceraldehyde 3-phosphate + ADP + H(+)</text>
        <dbReference type="Rhea" id="RHEA:13941"/>
        <dbReference type="ChEBI" id="CHEBI:15378"/>
        <dbReference type="ChEBI" id="CHEBI:17378"/>
        <dbReference type="ChEBI" id="CHEBI:30616"/>
        <dbReference type="ChEBI" id="CHEBI:59776"/>
        <dbReference type="ChEBI" id="CHEBI:456216"/>
        <dbReference type="EC" id="2.7.1.28"/>
    </reaction>
</comment>
<evidence type="ECO:0000256" key="13">
    <source>
        <dbReference type="SAM" id="MobiDB-lite"/>
    </source>
</evidence>
<evidence type="ECO:0000256" key="3">
    <source>
        <dbReference type="ARBA" id="ARBA00008757"/>
    </source>
</evidence>
<dbReference type="SUPFAM" id="SSF82549">
    <property type="entry name" value="DAK1/DegV-like"/>
    <property type="match status" value="1"/>
</dbReference>
<dbReference type="OrthoDB" id="1724672at2759"/>
<dbReference type="Gene3D" id="3.40.50.10440">
    <property type="entry name" value="Dihydroxyacetone kinase, domain 1"/>
    <property type="match status" value="1"/>
</dbReference>
<keyword evidence="17" id="KW-1185">Reference proteome</keyword>
<dbReference type="SMART" id="SM01120">
    <property type="entry name" value="Dak2"/>
    <property type="match status" value="1"/>
</dbReference>
<dbReference type="InterPro" id="IPR004007">
    <property type="entry name" value="DhaL_dom"/>
</dbReference>
<comment type="pathway">
    <text evidence="2">Polyol metabolism; glycerol fermentation; glycerone phosphate from glycerol (oxidative route): step 2/2.</text>
</comment>
<keyword evidence="7" id="KW-0319">Glycerol metabolism</keyword>
<comment type="caution">
    <text evidence="16">The sequence shown here is derived from an EMBL/GenBank/DDBJ whole genome shotgun (WGS) entry which is preliminary data.</text>
</comment>
<proteinExistence type="inferred from homology"/>
<dbReference type="EMBL" id="WWBZ02000022">
    <property type="protein sequence ID" value="KAF4308085.1"/>
    <property type="molecule type" value="Genomic_DNA"/>
</dbReference>
<dbReference type="PANTHER" id="PTHR28629:SF1">
    <property type="entry name" value="YALI0F01606P"/>
    <property type="match status" value="1"/>
</dbReference>
<keyword evidence="4" id="KW-0808">Transferase</keyword>
<evidence type="ECO:0000259" key="15">
    <source>
        <dbReference type="PROSITE" id="PS51481"/>
    </source>
</evidence>
<keyword evidence="8" id="KW-0067">ATP-binding</keyword>
<evidence type="ECO:0000256" key="9">
    <source>
        <dbReference type="ARBA" id="ARBA00047974"/>
    </source>
</evidence>
<dbReference type="GO" id="GO:0019588">
    <property type="term" value="P:anaerobic glycerol catabolic process"/>
    <property type="evidence" value="ECO:0007669"/>
    <property type="project" value="UniProtKB-UniPathway"/>
</dbReference>
<dbReference type="Gene3D" id="3.30.1180.20">
    <property type="entry name" value="Dihydroxyacetone kinase, domain 2"/>
    <property type="match status" value="1"/>
</dbReference>
<dbReference type="InterPro" id="IPR036117">
    <property type="entry name" value="DhaL_dom_sf"/>
</dbReference>
<evidence type="ECO:0000256" key="11">
    <source>
        <dbReference type="PIRSR" id="PIRSR612734-1"/>
    </source>
</evidence>